<evidence type="ECO:0000313" key="1">
    <source>
        <dbReference type="EMBL" id="HDD44719.1"/>
    </source>
</evidence>
<reference evidence="1" key="1">
    <citation type="journal article" date="2020" name="mSystems">
        <title>Genome- and Community-Level Interaction Insights into Carbon Utilization and Element Cycling Functions of Hydrothermarchaeota in Hydrothermal Sediment.</title>
        <authorList>
            <person name="Zhou Z."/>
            <person name="Liu Y."/>
            <person name="Xu W."/>
            <person name="Pan J."/>
            <person name="Luo Z.H."/>
            <person name="Li M."/>
        </authorList>
    </citation>
    <scope>NUCLEOTIDE SEQUENCE [LARGE SCALE GENOMIC DNA]</scope>
    <source>
        <strain evidence="1">HyVt-233</strain>
    </source>
</reference>
<dbReference type="EMBL" id="DRBS01000287">
    <property type="protein sequence ID" value="HDD44719.1"/>
    <property type="molecule type" value="Genomic_DNA"/>
</dbReference>
<dbReference type="AlphaFoldDB" id="A0A7C0U3A1"/>
<protein>
    <recommendedName>
        <fullName evidence="2">Terminase large subunit gp17-like C-terminal domain-containing protein</fullName>
    </recommendedName>
</protein>
<dbReference type="Pfam" id="PF03237">
    <property type="entry name" value="Terminase_6N"/>
    <property type="match status" value="1"/>
</dbReference>
<proteinExistence type="predicted"/>
<dbReference type="Proteomes" id="UP000886289">
    <property type="component" value="Unassembled WGS sequence"/>
</dbReference>
<comment type="caution">
    <text evidence="1">The sequence shown here is derived from an EMBL/GenBank/DDBJ whole genome shotgun (WGS) entry which is preliminary data.</text>
</comment>
<name>A0A7C0U3A1_DESA2</name>
<dbReference type="Gene3D" id="3.40.50.300">
    <property type="entry name" value="P-loop containing nucleotide triphosphate hydrolases"/>
    <property type="match status" value="1"/>
</dbReference>
<accession>A0A7C0U3A1</accession>
<dbReference type="Gene3D" id="3.30.420.240">
    <property type="match status" value="1"/>
</dbReference>
<sequence length="552" mass="63482">MKIPKKLSCILNEIDNCSFDPIHFFQYISINHPKVGKIKVELFPKQKYILFNFLEKHHLIILKSRQTGISTLFQLIVLWLINFQGGHEIVILSKGDRESKKHIEKIKQMYETLPGWLKAKVLKSNEHEFALSFSGTKKTISQVTALPVKKEIGRTFSASLLIIDEAAFIPGIEEIWSSISPIIAAGGQIVIISTPKQVNSWFHKQWKEANEGLNEFLPITVSWKELPEEEFKRRGFESGIEWYHSMCKKLRRKKDIASELDMSFIASGDNYIDSAILELIEKNVILNEYHWSKKPIKLEENDKLFIYEMPIPNEKYYLGADVAEGIGKNYSTFYIIRSNEKIVAEYKDNLISPNNFADLIYKYAKIYNDALLNIELNNHGRVVIGVLLEKYKYNKIMSTYDPLTQKWADKPGWEESAKSKQLVLNTFKNKVEENYLNITYRLGNECMTFITDPKTGKPVPMAGCFSDLIIAFGLAHLALKYGDKFLLTCYIPNNESQISEPIIDISGIESLDFEDLNKNHFTVEDIEELITNQSKGKNLDKLINALEDLVIV</sequence>
<dbReference type="InterPro" id="IPR027417">
    <property type="entry name" value="P-loop_NTPase"/>
</dbReference>
<gene>
    <name evidence="1" type="ORF">ENG63_07670</name>
</gene>
<evidence type="ECO:0008006" key="2">
    <source>
        <dbReference type="Google" id="ProtNLM"/>
    </source>
</evidence>
<organism evidence="1">
    <name type="scientific">Desulfofervidus auxilii</name>
    <dbReference type="NCBI Taxonomy" id="1621989"/>
    <lineage>
        <taxon>Bacteria</taxon>
        <taxon>Pseudomonadati</taxon>
        <taxon>Thermodesulfobacteriota</taxon>
        <taxon>Candidatus Desulfofervidia</taxon>
        <taxon>Candidatus Desulfofervidales</taxon>
        <taxon>Candidatus Desulfofervidaceae</taxon>
        <taxon>Candidatus Desulfofervidus</taxon>
    </lineage>
</organism>